<name>A0A1C6RTT3_9ACTN</name>
<evidence type="ECO:0000313" key="3">
    <source>
        <dbReference type="Proteomes" id="UP000199699"/>
    </source>
</evidence>
<evidence type="ECO:0000256" key="1">
    <source>
        <dbReference type="SAM" id="Phobius"/>
    </source>
</evidence>
<keyword evidence="1" id="KW-1133">Transmembrane helix</keyword>
<proteinExistence type="predicted"/>
<accession>A0A1C6RTT3</accession>
<reference evidence="2 3" key="1">
    <citation type="submission" date="2016-06" db="EMBL/GenBank/DDBJ databases">
        <authorList>
            <person name="Kjaerup R.B."/>
            <person name="Dalgaard T.S."/>
            <person name="Juul-Madsen H.R."/>
        </authorList>
    </citation>
    <scope>NUCLEOTIDE SEQUENCE [LARGE SCALE GENOMIC DNA]</scope>
    <source>
        <strain evidence="2 3">DSM 43818</strain>
    </source>
</reference>
<evidence type="ECO:0000313" key="2">
    <source>
        <dbReference type="EMBL" id="SCL20616.1"/>
    </source>
</evidence>
<keyword evidence="3" id="KW-1185">Reference proteome</keyword>
<dbReference type="RefSeq" id="WP_091079839.1">
    <property type="nucleotide sequence ID" value="NZ_FMHT01000003.1"/>
</dbReference>
<gene>
    <name evidence="2" type="ORF">GA0070616_2032</name>
</gene>
<keyword evidence="1" id="KW-0472">Membrane</keyword>
<keyword evidence="1" id="KW-0812">Transmembrane</keyword>
<protein>
    <submittedName>
        <fullName evidence="2">Uncharacterized protein</fullName>
    </submittedName>
</protein>
<dbReference type="EMBL" id="FMHT01000003">
    <property type="protein sequence ID" value="SCL20616.1"/>
    <property type="molecule type" value="Genomic_DNA"/>
</dbReference>
<dbReference type="AlphaFoldDB" id="A0A1C6RTT3"/>
<sequence length="285" mass="29683">MNERSGTVQEGYAPPSRQAPERGWPRWLVALSLVWAVLLVGLTALSVRRDPPTVREQRTLAQAAWVADRAVGRLALAAGDAPLALVPAQVEPGCRISPFAPGAELVRAVTVLTPAGGERALLERVSEALPADWRAGVRVGTEGPRLRADAGDFVLVEGRVVAEGRVQLRAVTGCRPVRDGWQPPDGDPTGPETPALSAAAALVDSPFARGRSVQIAFCPDGGVVRTTRVAGPPLADPRPGLTRLAAGNAAVDTLEVYAYRAGAVSVVAEFGADELEISATSVCSG</sequence>
<dbReference type="OrthoDB" id="3403585at2"/>
<dbReference type="Proteomes" id="UP000199699">
    <property type="component" value="Unassembled WGS sequence"/>
</dbReference>
<organism evidence="2 3">
    <name type="scientific">Micromonospora nigra</name>
    <dbReference type="NCBI Taxonomy" id="145857"/>
    <lineage>
        <taxon>Bacteria</taxon>
        <taxon>Bacillati</taxon>
        <taxon>Actinomycetota</taxon>
        <taxon>Actinomycetes</taxon>
        <taxon>Micromonosporales</taxon>
        <taxon>Micromonosporaceae</taxon>
        <taxon>Micromonospora</taxon>
    </lineage>
</organism>
<feature type="transmembrane region" description="Helical" evidence="1">
    <location>
        <begin position="27"/>
        <end position="47"/>
    </location>
</feature>
<dbReference type="STRING" id="145857.GA0070616_2032"/>